<evidence type="ECO:0000313" key="2">
    <source>
        <dbReference type="EMBL" id="KAG2582002.1"/>
    </source>
</evidence>
<name>A0A8T0R898_PANVG</name>
<keyword evidence="3" id="KW-1185">Reference proteome</keyword>
<dbReference type="OrthoDB" id="689631at2759"/>
<evidence type="ECO:0000256" key="1">
    <source>
        <dbReference type="SAM" id="Phobius"/>
    </source>
</evidence>
<dbReference type="EMBL" id="CM029047">
    <property type="protein sequence ID" value="KAG2582002.1"/>
    <property type="molecule type" value="Genomic_DNA"/>
</dbReference>
<dbReference type="Proteomes" id="UP000823388">
    <property type="component" value="Chromosome 6K"/>
</dbReference>
<keyword evidence="1" id="KW-1133">Transmembrane helix</keyword>
<evidence type="ECO:0000313" key="3">
    <source>
        <dbReference type="Proteomes" id="UP000823388"/>
    </source>
</evidence>
<keyword evidence="1" id="KW-0472">Membrane</keyword>
<feature type="transmembrane region" description="Helical" evidence="1">
    <location>
        <begin position="83"/>
        <end position="102"/>
    </location>
</feature>
<accession>A0A8T0R898</accession>
<proteinExistence type="predicted"/>
<organism evidence="2 3">
    <name type="scientific">Panicum virgatum</name>
    <name type="common">Blackwell switchgrass</name>
    <dbReference type="NCBI Taxonomy" id="38727"/>
    <lineage>
        <taxon>Eukaryota</taxon>
        <taxon>Viridiplantae</taxon>
        <taxon>Streptophyta</taxon>
        <taxon>Embryophyta</taxon>
        <taxon>Tracheophyta</taxon>
        <taxon>Spermatophyta</taxon>
        <taxon>Magnoliopsida</taxon>
        <taxon>Liliopsida</taxon>
        <taxon>Poales</taxon>
        <taxon>Poaceae</taxon>
        <taxon>PACMAD clade</taxon>
        <taxon>Panicoideae</taxon>
        <taxon>Panicodae</taxon>
        <taxon>Paniceae</taxon>
        <taxon>Panicinae</taxon>
        <taxon>Panicum</taxon>
        <taxon>Panicum sect. Hiantes</taxon>
    </lineage>
</organism>
<gene>
    <name evidence="2" type="ORF">PVAP13_6KG049400</name>
</gene>
<protein>
    <submittedName>
        <fullName evidence="2">Uncharacterized protein</fullName>
    </submittedName>
</protein>
<reference evidence="2" key="1">
    <citation type="submission" date="2020-05" db="EMBL/GenBank/DDBJ databases">
        <title>WGS assembly of Panicum virgatum.</title>
        <authorList>
            <person name="Lovell J.T."/>
            <person name="Jenkins J."/>
            <person name="Shu S."/>
            <person name="Juenger T.E."/>
            <person name="Schmutz J."/>
        </authorList>
    </citation>
    <scope>NUCLEOTIDE SEQUENCE</scope>
    <source>
        <strain evidence="2">AP13</strain>
    </source>
</reference>
<feature type="transmembrane region" description="Helical" evidence="1">
    <location>
        <begin position="108"/>
        <end position="127"/>
    </location>
</feature>
<sequence length="128" mass="12459">MTTPRSMARAAGLAIMLISSSVGINFGAGGGFGLILSFTGVLAGANLIAIGVRMAGGLGPAAPVVQAVFAGARALAGFLRRHLTVAGFFIASCAVAVVSGDAGPVLCFGMSALLLLGLSLISVGILGQ</sequence>
<keyword evidence="1" id="KW-0812">Transmembrane</keyword>
<dbReference type="AlphaFoldDB" id="A0A8T0R898"/>
<comment type="caution">
    <text evidence="2">The sequence shown here is derived from an EMBL/GenBank/DDBJ whole genome shotgun (WGS) entry which is preliminary data.</text>
</comment>